<dbReference type="OrthoDB" id="4790878at2759"/>
<dbReference type="EMBL" id="CP069027">
    <property type="protein sequence ID" value="QRC94902.1"/>
    <property type="molecule type" value="Genomic_DNA"/>
</dbReference>
<dbReference type="VEuPathDB" id="FungiDB:JI435_406480"/>
<dbReference type="PANTHER" id="PTHR42085">
    <property type="entry name" value="F-BOX DOMAIN-CONTAINING PROTEIN"/>
    <property type="match status" value="1"/>
</dbReference>
<evidence type="ECO:0000313" key="1">
    <source>
        <dbReference type="EMBL" id="QRC94902.1"/>
    </source>
</evidence>
<organism evidence="1 2">
    <name type="scientific">Phaeosphaeria nodorum (strain SN15 / ATCC MYA-4574 / FGSC 10173)</name>
    <name type="common">Glume blotch fungus</name>
    <name type="synonym">Parastagonospora nodorum</name>
    <dbReference type="NCBI Taxonomy" id="321614"/>
    <lineage>
        <taxon>Eukaryota</taxon>
        <taxon>Fungi</taxon>
        <taxon>Dikarya</taxon>
        <taxon>Ascomycota</taxon>
        <taxon>Pezizomycotina</taxon>
        <taxon>Dothideomycetes</taxon>
        <taxon>Pleosporomycetidae</taxon>
        <taxon>Pleosporales</taxon>
        <taxon>Pleosporineae</taxon>
        <taxon>Phaeosphaeriaceae</taxon>
        <taxon>Parastagonospora</taxon>
    </lineage>
</organism>
<reference evidence="2" key="1">
    <citation type="journal article" date="2021" name="BMC Genomics">
        <title>Chromosome-level genome assembly and manually-curated proteome of model necrotroph Parastagonospora nodorum Sn15 reveals a genome-wide trove of candidate effector homologs, and redundancy of virulence-related functions within an accessory chromosome.</title>
        <authorList>
            <person name="Bertazzoni S."/>
            <person name="Jones D.A.B."/>
            <person name="Phan H.T."/>
            <person name="Tan K.-C."/>
            <person name="Hane J.K."/>
        </authorList>
    </citation>
    <scope>NUCLEOTIDE SEQUENCE [LARGE SCALE GENOMIC DNA]</scope>
    <source>
        <strain evidence="2">SN15 / ATCC MYA-4574 / FGSC 10173)</strain>
    </source>
</reference>
<accession>A0A7U2I0I8</accession>
<name>A0A7U2I0I8_PHANO</name>
<dbReference type="AlphaFoldDB" id="A0A7U2I0I8"/>
<dbReference type="InterPro" id="IPR038883">
    <property type="entry name" value="AN11006-like"/>
</dbReference>
<proteinExistence type="predicted"/>
<keyword evidence="2" id="KW-1185">Reference proteome</keyword>
<evidence type="ECO:0000313" key="2">
    <source>
        <dbReference type="Proteomes" id="UP000663193"/>
    </source>
</evidence>
<gene>
    <name evidence="1" type="ORF">JI435_406480</name>
</gene>
<dbReference type="Proteomes" id="UP000663193">
    <property type="component" value="Chromosome 5"/>
</dbReference>
<sequence length="116" mass="13354">MLVIKQGKLPHLILERLGMSALPTTDLEVPSPLLRFPGELRNKIYQYVLTASVPLHHRQTWAVVSSRNLTFSRHHSFEDKTGGCELLPRPFFNSLKFVCRQLYAEAAGLEYYRVEL</sequence>
<protein>
    <submittedName>
        <fullName evidence="1">Uncharacterized protein</fullName>
    </submittedName>
</protein>
<dbReference type="PANTHER" id="PTHR42085:SF1">
    <property type="entry name" value="F-BOX DOMAIN-CONTAINING PROTEIN"/>
    <property type="match status" value="1"/>
</dbReference>